<comment type="pathway">
    <text evidence="10">Carbohydrate degradation.</text>
</comment>
<evidence type="ECO:0000313" key="15">
    <source>
        <dbReference type="EMBL" id="EPX84466.1"/>
    </source>
</evidence>
<feature type="binding site" evidence="10 13">
    <location>
        <position position="37"/>
    </location>
    <ligand>
        <name>a divalent metal cation</name>
        <dbReference type="ChEBI" id="CHEBI:60240"/>
    </ligand>
</feature>
<evidence type="ECO:0000256" key="7">
    <source>
        <dbReference type="ARBA" id="ARBA00013188"/>
    </source>
</evidence>
<dbReference type="CDD" id="cd00429">
    <property type="entry name" value="RPE"/>
    <property type="match status" value="1"/>
</dbReference>
<keyword evidence="13" id="KW-0170">Cobalt</keyword>
<comment type="caution">
    <text evidence="15">The sequence shown here is derived from an EMBL/GenBank/DDBJ whole genome shotgun (WGS) entry which is preliminary data.</text>
</comment>
<evidence type="ECO:0000256" key="13">
    <source>
        <dbReference type="PIRSR" id="PIRSR001461-2"/>
    </source>
</evidence>
<evidence type="ECO:0000256" key="12">
    <source>
        <dbReference type="PIRSR" id="PIRSR001461-1"/>
    </source>
</evidence>
<comment type="similarity">
    <text evidence="6 10 11">Belongs to the ribulose-phosphate 3-epimerase family.</text>
</comment>
<dbReference type="InterPro" id="IPR026019">
    <property type="entry name" value="Ribul_P_3_epim"/>
</dbReference>
<dbReference type="NCBIfam" id="NF004076">
    <property type="entry name" value="PRK05581.1-4"/>
    <property type="match status" value="1"/>
</dbReference>
<dbReference type="PROSITE" id="PS01085">
    <property type="entry name" value="RIBUL_P_3_EPIMER_1"/>
    <property type="match status" value="1"/>
</dbReference>
<feature type="active site" description="Proton donor" evidence="10 12">
    <location>
        <position position="173"/>
    </location>
</feature>
<evidence type="ECO:0000256" key="10">
    <source>
        <dbReference type="HAMAP-Rule" id="MF_02227"/>
    </source>
</evidence>
<accession>S9QSX2</accession>
<comment type="function">
    <text evidence="10">Catalyzes the reversible epimerization of D-ribulose 5-phosphate to D-xylulose 5-phosphate.</text>
</comment>
<evidence type="ECO:0000256" key="1">
    <source>
        <dbReference type="ARBA" id="ARBA00001782"/>
    </source>
</evidence>
<dbReference type="GO" id="GO:0004750">
    <property type="term" value="F:D-ribulose-phosphate 3-epimerase activity"/>
    <property type="evidence" value="ECO:0007669"/>
    <property type="project" value="UniProtKB-UniRule"/>
</dbReference>
<dbReference type="Proteomes" id="UP000015346">
    <property type="component" value="Unassembled WGS sequence"/>
</dbReference>
<evidence type="ECO:0000256" key="6">
    <source>
        <dbReference type="ARBA" id="ARBA00009541"/>
    </source>
</evidence>
<keyword evidence="10 11" id="KW-0119">Carbohydrate metabolism</keyword>
<comment type="cofactor">
    <cofactor evidence="2">
        <name>Mn(2+)</name>
        <dbReference type="ChEBI" id="CHEBI:29035"/>
    </cofactor>
</comment>
<dbReference type="Gene3D" id="3.20.20.70">
    <property type="entry name" value="Aldolase class I"/>
    <property type="match status" value="1"/>
</dbReference>
<comment type="cofactor">
    <cofactor evidence="3">
        <name>Co(2+)</name>
        <dbReference type="ChEBI" id="CHEBI:48828"/>
    </cofactor>
</comment>
<dbReference type="InterPro" id="IPR011060">
    <property type="entry name" value="RibuloseP-bd_barrel"/>
</dbReference>
<comment type="cofactor">
    <cofactor evidence="10 13">
        <name>a divalent metal cation</name>
        <dbReference type="ChEBI" id="CHEBI:60240"/>
    </cofactor>
    <text evidence="10 13">Binds 1 divalent metal cation per subunit.</text>
</comment>
<dbReference type="PANTHER" id="PTHR11749">
    <property type="entry name" value="RIBULOSE-5-PHOSPHATE-3-EPIMERASE"/>
    <property type="match status" value="1"/>
</dbReference>
<keyword evidence="8 10" id="KW-0479">Metal-binding</keyword>
<feature type="binding site" evidence="10">
    <location>
        <begin position="173"/>
        <end position="175"/>
    </location>
    <ligand>
        <name>substrate</name>
    </ligand>
</feature>
<reference evidence="15 16" key="1">
    <citation type="journal article" date="2013" name="Stand. Genomic Sci.">
        <title>Genome sequence of the reddish-pigmented Rubellimicrobium thermophilum type strain (DSM 16684(T)), a member of the Roseobacter clade.</title>
        <authorList>
            <person name="Fiebig A."/>
            <person name="Riedel T."/>
            <person name="Gronow S."/>
            <person name="Petersen J."/>
            <person name="Klenk H.P."/>
            <person name="Goker M."/>
        </authorList>
    </citation>
    <scope>NUCLEOTIDE SEQUENCE [LARGE SCALE GENOMIC DNA]</scope>
    <source>
        <strain evidence="15 16">DSM 16684</strain>
    </source>
</reference>
<feature type="binding site" evidence="10 14">
    <location>
        <begin position="144"/>
        <end position="147"/>
    </location>
    <ligand>
        <name>substrate</name>
    </ligand>
</feature>
<name>S9QSX2_9RHOB</name>
<feature type="binding site" evidence="10 13">
    <location>
        <position position="173"/>
    </location>
    <ligand>
        <name>a divalent metal cation</name>
        <dbReference type="ChEBI" id="CHEBI:60240"/>
    </ligand>
</feature>
<evidence type="ECO:0000256" key="8">
    <source>
        <dbReference type="ARBA" id="ARBA00022723"/>
    </source>
</evidence>
<feature type="binding site" evidence="14">
    <location>
        <position position="175"/>
    </location>
    <ligand>
        <name>substrate</name>
    </ligand>
</feature>
<keyword evidence="13" id="KW-0862">Zinc</keyword>
<proteinExistence type="inferred from homology"/>
<dbReference type="SUPFAM" id="SSF51366">
    <property type="entry name" value="Ribulose-phoshate binding barrel"/>
    <property type="match status" value="1"/>
</dbReference>
<comment type="catalytic activity">
    <reaction evidence="1 10 11">
        <text>D-ribulose 5-phosphate = D-xylulose 5-phosphate</text>
        <dbReference type="Rhea" id="RHEA:13677"/>
        <dbReference type="ChEBI" id="CHEBI:57737"/>
        <dbReference type="ChEBI" id="CHEBI:58121"/>
        <dbReference type="EC" id="5.1.3.1"/>
    </reaction>
</comment>
<gene>
    <name evidence="10" type="primary">rpe</name>
    <name evidence="15" type="ORF">ruthe_02270</name>
</gene>
<keyword evidence="13" id="KW-0464">Manganese</keyword>
<dbReference type="PIRSF" id="PIRSF001461">
    <property type="entry name" value="RPE"/>
    <property type="match status" value="1"/>
</dbReference>
<dbReference type="AlphaFoldDB" id="S9QSX2"/>
<dbReference type="GO" id="GO:0005737">
    <property type="term" value="C:cytoplasm"/>
    <property type="evidence" value="ECO:0007669"/>
    <property type="project" value="UniProtKB-ARBA"/>
</dbReference>
<dbReference type="Pfam" id="PF00834">
    <property type="entry name" value="Ribul_P_3_epim"/>
    <property type="match status" value="1"/>
</dbReference>
<dbReference type="InterPro" id="IPR000056">
    <property type="entry name" value="Ribul_P_3_epim-like"/>
</dbReference>
<dbReference type="InterPro" id="IPR013785">
    <property type="entry name" value="Aldolase_TIM"/>
</dbReference>
<feature type="active site" description="Proton acceptor" evidence="10 12">
    <location>
        <position position="37"/>
    </location>
</feature>
<feature type="binding site" evidence="10 14">
    <location>
        <begin position="195"/>
        <end position="196"/>
    </location>
    <ligand>
        <name>substrate</name>
    </ligand>
</feature>
<feature type="binding site" evidence="10 14">
    <location>
        <position position="10"/>
    </location>
    <ligand>
        <name>substrate</name>
    </ligand>
</feature>
<dbReference type="EC" id="5.1.3.1" evidence="7 10"/>
<feature type="binding site" evidence="10 13">
    <location>
        <position position="68"/>
    </location>
    <ligand>
        <name>a divalent metal cation</name>
        <dbReference type="ChEBI" id="CHEBI:60240"/>
    </ligand>
</feature>
<comment type="cofactor">
    <cofactor evidence="5">
        <name>Fe(2+)</name>
        <dbReference type="ChEBI" id="CHEBI:29033"/>
    </cofactor>
</comment>
<keyword evidence="16" id="KW-1185">Reference proteome</keyword>
<feature type="binding site" evidence="10 13">
    <location>
        <position position="35"/>
    </location>
    <ligand>
        <name>a divalent metal cation</name>
        <dbReference type="ChEBI" id="CHEBI:60240"/>
    </ligand>
</feature>
<feature type="binding site" evidence="10 14">
    <location>
        <position position="68"/>
    </location>
    <ligand>
        <name>substrate</name>
    </ligand>
</feature>
<evidence type="ECO:0000256" key="5">
    <source>
        <dbReference type="ARBA" id="ARBA00001954"/>
    </source>
</evidence>
<dbReference type="HOGENOM" id="CLU_054856_1_0_5"/>
<dbReference type="HAMAP" id="MF_02227">
    <property type="entry name" value="RPE"/>
    <property type="match status" value="1"/>
</dbReference>
<dbReference type="GO" id="GO:0006098">
    <property type="term" value="P:pentose-phosphate shunt"/>
    <property type="evidence" value="ECO:0007669"/>
    <property type="project" value="UniProtKB-UniRule"/>
</dbReference>
<evidence type="ECO:0000256" key="14">
    <source>
        <dbReference type="PIRSR" id="PIRSR001461-3"/>
    </source>
</evidence>
<dbReference type="EMBL" id="AOLV01000025">
    <property type="protein sequence ID" value="EPX84466.1"/>
    <property type="molecule type" value="Genomic_DNA"/>
</dbReference>
<evidence type="ECO:0000256" key="4">
    <source>
        <dbReference type="ARBA" id="ARBA00001947"/>
    </source>
</evidence>
<comment type="cofactor">
    <cofactor evidence="4">
        <name>Zn(2+)</name>
        <dbReference type="ChEBI" id="CHEBI:29105"/>
    </cofactor>
</comment>
<evidence type="ECO:0000313" key="16">
    <source>
        <dbReference type="Proteomes" id="UP000015346"/>
    </source>
</evidence>
<sequence>MTASVIIAPSILAGDFAALGAECRALAQAGAEWIHVDVMDGHFVPNLTFGPPMVKALRPHVAGRLDLHLMIAPVDPLLPAFLEAGPDSVTVHLEAGPHVHRTLRAIREAGRQAGLAINPGTDIGALRWLKDEIDLLCVMGVSPGFGGQTLIPATIAKIRALREMAPDLPIEVDGGVTAQNARALVEAGATVLVAGSAIFRGGPEAYGPNLRALQAAAGGGPG</sequence>
<dbReference type="RefSeq" id="WP_021098352.1">
    <property type="nucleotide sequence ID" value="NZ_KE557322.1"/>
</dbReference>
<evidence type="ECO:0000256" key="2">
    <source>
        <dbReference type="ARBA" id="ARBA00001936"/>
    </source>
</evidence>
<dbReference type="PATRIC" id="fig|1123069.3.peg.2245"/>
<evidence type="ECO:0000256" key="9">
    <source>
        <dbReference type="ARBA" id="ARBA00023235"/>
    </source>
</evidence>
<keyword evidence="9 10" id="KW-0413">Isomerase</keyword>
<protein>
    <recommendedName>
        <fullName evidence="7 10">Ribulose-phosphate 3-epimerase</fullName>
        <ecNumber evidence="7 10">5.1.3.1</ecNumber>
    </recommendedName>
</protein>
<dbReference type="OrthoDB" id="1645589at2"/>
<dbReference type="GO" id="GO:0046872">
    <property type="term" value="F:metal ion binding"/>
    <property type="evidence" value="ECO:0007669"/>
    <property type="project" value="UniProtKB-UniRule"/>
</dbReference>
<dbReference type="STRING" id="1123069.ruthe_02270"/>
<organism evidence="15 16">
    <name type="scientific">Rubellimicrobium thermophilum DSM 16684</name>
    <dbReference type="NCBI Taxonomy" id="1123069"/>
    <lineage>
        <taxon>Bacteria</taxon>
        <taxon>Pseudomonadati</taxon>
        <taxon>Pseudomonadota</taxon>
        <taxon>Alphaproteobacteria</taxon>
        <taxon>Rhodobacterales</taxon>
        <taxon>Roseobacteraceae</taxon>
        <taxon>Rubellimicrobium</taxon>
    </lineage>
</organism>
<dbReference type="GO" id="GO:0019323">
    <property type="term" value="P:pentose catabolic process"/>
    <property type="evidence" value="ECO:0007669"/>
    <property type="project" value="UniProtKB-UniRule"/>
</dbReference>
<evidence type="ECO:0000256" key="3">
    <source>
        <dbReference type="ARBA" id="ARBA00001941"/>
    </source>
</evidence>
<dbReference type="NCBIfam" id="TIGR01163">
    <property type="entry name" value="rpe"/>
    <property type="match status" value="1"/>
</dbReference>
<evidence type="ECO:0000256" key="11">
    <source>
        <dbReference type="PIRNR" id="PIRNR001461"/>
    </source>
</evidence>
<dbReference type="FunFam" id="3.20.20.70:FF:000004">
    <property type="entry name" value="Ribulose-phosphate 3-epimerase"/>
    <property type="match status" value="1"/>
</dbReference>